<comment type="caution">
    <text evidence="2">The sequence shown here is derived from an EMBL/GenBank/DDBJ whole genome shotgun (WGS) entry which is preliminary data.</text>
</comment>
<evidence type="ECO:0008006" key="4">
    <source>
        <dbReference type="Google" id="ProtNLM"/>
    </source>
</evidence>
<protein>
    <recommendedName>
        <fullName evidence="4">RING-type E3 ubiquitin transferase</fullName>
    </recommendedName>
</protein>
<evidence type="ECO:0000313" key="3">
    <source>
        <dbReference type="Proteomes" id="UP001189429"/>
    </source>
</evidence>
<evidence type="ECO:0000313" key="2">
    <source>
        <dbReference type="EMBL" id="CAK0843180.1"/>
    </source>
</evidence>
<keyword evidence="3" id="KW-1185">Reference proteome</keyword>
<sequence length="196" mass="20743">MKDGGSPRGREAEAQANQVEGRQRRQGGLGDHEGQPGHGLRDGESTSHYACVRATAIETSFASGGQVVRMLEEGELFEVSETKPQTLEGALRARGRIVPTGDDGSGGDSGWISVDSHVSIWCTTHRCKRGTDLTDESGEVIVRPLVVGEVLEALQVPFRDEAAGILRVRLRAEKDGAVGFAALKDADGGVLLEPAA</sequence>
<reference evidence="2" key="1">
    <citation type="submission" date="2023-10" db="EMBL/GenBank/DDBJ databases">
        <authorList>
            <person name="Chen Y."/>
            <person name="Shah S."/>
            <person name="Dougan E. K."/>
            <person name="Thang M."/>
            <person name="Chan C."/>
        </authorList>
    </citation>
    <scope>NUCLEOTIDE SEQUENCE [LARGE SCALE GENOMIC DNA]</scope>
</reference>
<dbReference type="Proteomes" id="UP001189429">
    <property type="component" value="Unassembled WGS sequence"/>
</dbReference>
<name>A0ABN9TC54_9DINO</name>
<evidence type="ECO:0000256" key="1">
    <source>
        <dbReference type="SAM" id="MobiDB-lite"/>
    </source>
</evidence>
<accession>A0ABN9TC54</accession>
<feature type="region of interest" description="Disordered" evidence="1">
    <location>
        <begin position="1"/>
        <end position="45"/>
    </location>
</feature>
<dbReference type="EMBL" id="CAUYUJ010014557">
    <property type="protein sequence ID" value="CAK0843180.1"/>
    <property type="molecule type" value="Genomic_DNA"/>
</dbReference>
<proteinExistence type="predicted"/>
<feature type="compositionally biased region" description="Basic and acidic residues" evidence="1">
    <location>
        <begin position="30"/>
        <end position="45"/>
    </location>
</feature>
<organism evidence="2 3">
    <name type="scientific">Prorocentrum cordatum</name>
    <dbReference type="NCBI Taxonomy" id="2364126"/>
    <lineage>
        <taxon>Eukaryota</taxon>
        <taxon>Sar</taxon>
        <taxon>Alveolata</taxon>
        <taxon>Dinophyceae</taxon>
        <taxon>Prorocentrales</taxon>
        <taxon>Prorocentraceae</taxon>
        <taxon>Prorocentrum</taxon>
    </lineage>
</organism>
<gene>
    <name evidence="2" type="ORF">PCOR1329_LOCUS37611</name>
</gene>
<feature type="compositionally biased region" description="Basic and acidic residues" evidence="1">
    <location>
        <begin position="1"/>
        <end position="13"/>
    </location>
</feature>